<protein>
    <submittedName>
        <fullName evidence="1">Uncharacterized protein</fullName>
    </submittedName>
</protein>
<comment type="caution">
    <text evidence="1">The sequence shown here is derived from an EMBL/GenBank/DDBJ whole genome shotgun (WGS) entry which is preliminary data.</text>
</comment>
<keyword evidence="2" id="KW-1185">Reference proteome</keyword>
<evidence type="ECO:0000313" key="2">
    <source>
        <dbReference type="Proteomes" id="UP001432322"/>
    </source>
</evidence>
<dbReference type="Proteomes" id="UP001432322">
    <property type="component" value="Unassembled WGS sequence"/>
</dbReference>
<reference evidence="1" key="1">
    <citation type="submission" date="2023-10" db="EMBL/GenBank/DDBJ databases">
        <title>Genome assembly of Pristionchus species.</title>
        <authorList>
            <person name="Yoshida K."/>
            <person name="Sommer R.J."/>
        </authorList>
    </citation>
    <scope>NUCLEOTIDE SEQUENCE</scope>
    <source>
        <strain evidence="1">RS5133</strain>
    </source>
</reference>
<dbReference type="EMBL" id="BTSY01000001">
    <property type="protein sequence ID" value="GMT12633.1"/>
    <property type="molecule type" value="Genomic_DNA"/>
</dbReference>
<organism evidence="1 2">
    <name type="scientific">Pristionchus fissidentatus</name>
    <dbReference type="NCBI Taxonomy" id="1538716"/>
    <lineage>
        <taxon>Eukaryota</taxon>
        <taxon>Metazoa</taxon>
        <taxon>Ecdysozoa</taxon>
        <taxon>Nematoda</taxon>
        <taxon>Chromadorea</taxon>
        <taxon>Rhabditida</taxon>
        <taxon>Rhabditina</taxon>
        <taxon>Diplogasteromorpha</taxon>
        <taxon>Diplogasteroidea</taxon>
        <taxon>Neodiplogasteridae</taxon>
        <taxon>Pristionchus</taxon>
    </lineage>
</organism>
<sequence length="83" mass="9240">FVDTLHCHLPSLAQCSTTVYDRLVRIVVRAHVGKGEDVPAIDHISASNIYRSTWPVIVNGTVACLHRVLESCRESSNRAANRR</sequence>
<gene>
    <name evidence="1" type="ORF">PFISCL1PPCAC_3930</name>
</gene>
<name>A0AAV5V0R9_9BILA</name>
<proteinExistence type="predicted"/>
<evidence type="ECO:0000313" key="1">
    <source>
        <dbReference type="EMBL" id="GMT12633.1"/>
    </source>
</evidence>
<accession>A0AAV5V0R9</accession>
<feature type="non-terminal residue" evidence="1">
    <location>
        <position position="1"/>
    </location>
</feature>
<dbReference type="AlphaFoldDB" id="A0AAV5V0R9"/>